<evidence type="ECO:0000313" key="2">
    <source>
        <dbReference type="Proteomes" id="UP000236723"/>
    </source>
</evidence>
<keyword evidence="2" id="KW-1185">Reference proteome</keyword>
<dbReference type="InterPro" id="IPR025447">
    <property type="entry name" value="DUF4192"/>
</dbReference>
<sequence length="115" mass="12650">MVKTPKLGITTPADAVAVIPYLLGFHPDNSLGVLCWNTHSNFAARLDLVGRQHYSDLLMQVLGMVSCRQASPSYTLAWLLQQCLDHAVPPKVIRERFSLTPDALAQAWGDSTETT</sequence>
<dbReference type="Proteomes" id="UP000236723">
    <property type="component" value="Unassembled WGS sequence"/>
</dbReference>
<dbReference type="AlphaFoldDB" id="A0A1H6E2T2"/>
<gene>
    <name evidence="1" type="ORF">SAMN04489712_12913</name>
</gene>
<dbReference type="OrthoDB" id="3264463at2"/>
<accession>A0A1H6E2T2</accession>
<proteinExistence type="predicted"/>
<dbReference type="RefSeq" id="WP_103944212.1">
    <property type="nucleotide sequence ID" value="NZ_FNVO01000029.1"/>
</dbReference>
<dbReference type="Pfam" id="PF13830">
    <property type="entry name" value="DUF4192"/>
    <property type="match status" value="1"/>
</dbReference>
<evidence type="ECO:0000313" key="1">
    <source>
        <dbReference type="EMBL" id="SEG91424.1"/>
    </source>
</evidence>
<protein>
    <submittedName>
        <fullName evidence="1">Uncharacterized protein</fullName>
    </submittedName>
</protein>
<dbReference type="EMBL" id="FNVO01000029">
    <property type="protein sequence ID" value="SEG91424.1"/>
    <property type="molecule type" value="Genomic_DNA"/>
</dbReference>
<organism evidence="1 2">
    <name type="scientific">Thermomonospora echinospora</name>
    <dbReference type="NCBI Taxonomy" id="1992"/>
    <lineage>
        <taxon>Bacteria</taxon>
        <taxon>Bacillati</taxon>
        <taxon>Actinomycetota</taxon>
        <taxon>Actinomycetes</taxon>
        <taxon>Streptosporangiales</taxon>
        <taxon>Thermomonosporaceae</taxon>
        <taxon>Thermomonospora</taxon>
    </lineage>
</organism>
<name>A0A1H6E2T2_9ACTN</name>
<reference evidence="2" key="1">
    <citation type="submission" date="2016-10" db="EMBL/GenBank/DDBJ databases">
        <authorList>
            <person name="Varghese N."/>
            <person name="Submissions S."/>
        </authorList>
    </citation>
    <scope>NUCLEOTIDE SEQUENCE [LARGE SCALE GENOMIC DNA]</scope>
    <source>
        <strain evidence="2">DSM 43163</strain>
    </source>
</reference>